<feature type="transmembrane region" description="Helical" evidence="4">
    <location>
        <begin position="41"/>
        <end position="58"/>
    </location>
</feature>
<keyword evidence="2" id="KW-0378">Hydrolase</keyword>
<keyword evidence="7" id="KW-1185">Reference proteome</keyword>
<dbReference type="CDD" id="cd18622">
    <property type="entry name" value="GH32_Inu-like"/>
    <property type="match status" value="1"/>
</dbReference>
<evidence type="ECO:0000313" key="7">
    <source>
        <dbReference type="Proteomes" id="UP000647339"/>
    </source>
</evidence>
<dbReference type="InterPro" id="IPR001362">
    <property type="entry name" value="Glyco_hydro_32"/>
</dbReference>
<keyword evidence="4" id="KW-1133">Transmembrane helix</keyword>
<dbReference type="PANTHER" id="PTHR42800:SF1">
    <property type="entry name" value="EXOINULINASE INUD (AFU_ORTHOLOGUE AFUA_5G00480)"/>
    <property type="match status" value="1"/>
</dbReference>
<keyword evidence="3" id="KW-0326">Glycosidase</keyword>
<evidence type="ECO:0000256" key="2">
    <source>
        <dbReference type="ARBA" id="ARBA00022801"/>
    </source>
</evidence>
<evidence type="ECO:0000256" key="3">
    <source>
        <dbReference type="ARBA" id="ARBA00023295"/>
    </source>
</evidence>
<keyword evidence="4" id="KW-0472">Membrane</keyword>
<gene>
    <name evidence="6" type="ORF">GCM10011339_18010</name>
</gene>
<name>A0ABQ1V0B0_9BACT</name>
<evidence type="ECO:0000256" key="1">
    <source>
        <dbReference type="ARBA" id="ARBA00009902"/>
    </source>
</evidence>
<dbReference type="PANTHER" id="PTHR42800">
    <property type="entry name" value="EXOINULINASE INUD (AFU_ORTHOLOGUE AFUA_5G00480)"/>
    <property type="match status" value="1"/>
</dbReference>
<evidence type="ECO:0000313" key="6">
    <source>
        <dbReference type="EMBL" id="GGF30213.1"/>
    </source>
</evidence>
<dbReference type="InterPro" id="IPR013148">
    <property type="entry name" value="Glyco_hydro_32_N"/>
</dbReference>
<feature type="domain" description="Glycosyl hydrolase family 32 N-terminal" evidence="5">
    <location>
        <begin position="155"/>
        <end position="440"/>
    </location>
</feature>
<evidence type="ECO:0000256" key="4">
    <source>
        <dbReference type="SAM" id="Phobius"/>
    </source>
</evidence>
<proteinExistence type="inferred from homology"/>
<dbReference type="SMART" id="SM00640">
    <property type="entry name" value="Glyco_32"/>
    <property type="match status" value="1"/>
</dbReference>
<protein>
    <submittedName>
        <fullName evidence="6">2,6-beta-D-fructofuranosidase</fullName>
    </submittedName>
</protein>
<dbReference type="Gene3D" id="2.115.10.20">
    <property type="entry name" value="Glycosyl hydrolase domain, family 43"/>
    <property type="match status" value="1"/>
</dbReference>
<organism evidence="6 7">
    <name type="scientific">Echinicola rosea</name>
    <dbReference type="NCBI Taxonomy" id="1807691"/>
    <lineage>
        <taxon>Bacteria</taxon>
        <taxon>Pseudomonadati</taxon>
        <taxon>Bacteroidota</taxon>
        <taxon>Cytophagia</taxon>
        <taxon>Cytophagales</taxon>
        <taxon>Cyclobacteriaceae</taxon>
        <taxon>Echinicola</taxon>
    </lineage>
</organism>
<comment type="caution">
    <text evidence="6">The sequence shown here is derived from an EMBL/GenBank/DDBJ whole genome shotgun (WGS) entry which is preliminary data.</text>
</comment>
<reference evidence="7" key="1">
    <citation type="journal article" date="2019" name="Int. J. Syst. Evol. Microbiol.">
        <title>The Global Catalogue of Microorganisms (GCM) 10K type strain sequencing project: providing services to taxonomists for standard genome sequencing and annotation.</title>
        <authorList>
            <consortium name="The Broad Institute Genomics Platform"/>
            <consortium name="The Broad Institute Genome Sequencing Center for Infectious Disease"/>
            <person name="Wu L."/>
            <person name="Ma J."/>
        </authorList>
    </citation>
    <scope>NUCLEOTIDE SEQUENCE [LARGE SCALE GENOMIC DNA]</scope>
    <source>
        <strain evidence="7">CGMCC 1.15407</strain>
    </source>
</reference>
<dbReference type="InterPro" id="IPR023296">
    <property type="entry name" value="Glyco_hydro_beta-prop_sf"/>
</dbReference>
<evidence type="ECO:0000259" key="5">
    <source>
        <dbReference type="Pfam" id="PF00251"/>
    </source>
</evidence>
<accession>A0ABQ1V0B0</accession>
<dbReference type="Proteomes" id="UP000647339">
    <property type="component" value="Unassembled WGS sequence"/>
</dbReference>
<comment type="similarity">
    <text evidence="1">Belongs to the glycosyl hydrolase 32 family.</text>
</comment>
<dbReference type="Pfam" id="PF00251">
    <property type="entry name" value="Glyco_hydro_32N"/>
    <property type="match status" value="1"/>
</dbReference>
<dbReference type="SUPFAM" id="SSF49899">
    <property type="entry name" value="Concanavalin A-like lectins/glucanases"/>
    <property type="match status" value="1"/>
</dbReference>
<dbReference type="InterPro" id="IPR013320">
    <property type="entry name" value="ConA-like_dom_sf"/>
</dbReference>
<dbReference type="SUPFAM" id="SSF75005">
    <property type="entry name" value="Arabinanase/levansucrase/invertase"/>
    <property type="match status" value="1"/>
</dbReference>
<dbReference type="Gene3D" id="2.60.120.560">
    <property type="entry name" value="Exo-inulinase, domain 1"/>
    <property type="match status" value="1"/>
</dbReference>
<keyword evidence="4" id="KW-0812">Transmembrane</keyword>
<dbReference type="EMBL" id="BMIU01000007">
    <property type="protein sequence ID" value="GGF30213.1"/>
    <property type="molecule type" value="Genomic_DNA"/>
</dbReference>
<sequence length="581" mass="66983">MNNEFQNMEKFCNVWMDLYFGDLSKPLTIAHREMKKHTQNILLAVPILLMCHFTVLASEIELKITKRYLNFPISQHETRHKMTFQSEGQPELNIVIRLTAGKPDYWVFKDVSNLKGKTLTISYEGDQAGLSNIYQANEIAGADSLYQEHNRPQFHFTTRRGWINDPNGLLYYDGEYHLFYQHNPYEREWENMHWGHAVSHDLIHWKELPDALYPDELGTMFSGSAVIDYQNTAGWNEGEIPALVAAYTAASPERQTQGIAYSLDKGRTFTKYKGNPVIDSKEKWNSVDTRDPKVFWYEPGDHWVMVLNERDGHSIYNSQDLKKWEYQSHTTGFWECPELFELPVDGDPKNTKWIMYGASGTYMLGEFDGKTFTPTAGKYRYSSGPIYAAQTFTNVDDGRRIQMGWGQISHPGMPFKGMMMLPTEFSLRNTHDGPRLLNQPVKETEQLFTSVNRWSNLSTEEANEALEEYAEKGTLRLKTHIQLSHATSAGLNLFGQHLIDYDLNYNKLNDAFYSPDDPTSMEITADIYIDKTSIEVFVDEGAFTLVMPRTPVESNEEGFHFWGNNITIKNLEVFKAASIWE</sequence>